<evidence type="ECO:0000313" key="1">
    <source>
        <dbReference type="EMBL" id="RIA88258.1"/>
    </source>
</evidence>
<evidence type="ECO:0000313" key="2">
    <source>
        <dbReference type="Proteomes" id="UP000265703"/>
    </source>
</evidence>
<dbReference type="EMBL" id="QKYT01000272">
    <property type="protein sequence ID" value="RIA88258.1"/>
    <property type="molecule type" value="Genomic_DNA"/>
</dbReference>
<gene>
    <name evidence="1" type="ORF">C1645_826624</name>
</gene>
<dbReference type="PANTHER" id="PTHR46919">
    <property type="entry name" value="ZINC FINGER, C3HC4 TYPE (RING FINGER) FAMILY PROTEIN"/>
    <property type="match status" value="1"/>
</dbReference>
<protein>
    <submittedName>
        <fullName evidence="1">Uncharacterized protein</fullName>
    </submittedName>
</protein>
<name>A0A397SQH4_9GLOM</name>
<organism evidence="1 2">
    <name type="scientific">Glomus cerebriforme</name>
    <dbReference type="NCBI Taxonomy" id="658196"/>
    <lineage>
        <taxon>Eukaryota</taxon>
        <taxon>Fungi</taxon>
        <taxon>Fungi incertae sedis</taxon>
        <taxon>Mucoromycota</taxon>
        <taxon>Glomeromycotina</taxon>
        <taxon>Glomeromycetes</taxon>
        <taxon>Glomerales</taxon>
        <taxon>Glomeraceae</taxon>
        <taxon>Glomus</taxon>
    </lineage>
</organism>
<dbReference type="OrthoDB" id="1262810at2759"/>
<sequence>QLEASYVASFHHQKGNSTTPIDSEWLILNYLDDLVETKKYFHENFKRNIGDYKFIPNVGLAVPLNNLNDIGRLFCFLPLPVSMPFPISVHGYFTVGTNRRSIWSTTDDEYMAVDASPFLKLNDLYNKFWPIVKGGPSSTDDIGKVDEISTTSYESSFQESKFHWLSLYNGYLEDGEFYSLNIKNICNCDYGLILFLHLEIKII</sequence>
<keyword evidence="2" id="KW-1185">Reference proteome</keyword>
<accession>A0A397SQH4</accession>
<dbReference type="AlphaFoldDB" id="A0A397SQH4"/>
<dbReference type="PANTHER" id="PTHR46919:SF2">
    <property type="entry name" value="SACSIN"/>
    <property type="match status" value="1"/>
</dbReference>
<dbReference type="STRING" id="658196.A0A397SQH4"/>
<comment type="caution">
    <text evidence="1">The sequence shown here is derived from an EMBL/GenBank/DDBJ whole genome shotgun (WGS) entry which is preliminary data.</text>
</comment>
<proteinExistence type="predicted"/>
<feature type="non-terminal residue" evidence="1">
    <location>
        <position position="1"/>
    </location>
</feature>
<dbReference type="Proteomes" id="UP000265703">
    <property type="component" value="Unassembled WGS sequence"/>
</dbReference>
<reference evidence="1 2" key="1">
    <citation type="submission" date="2018-06" db="EMBL/GenBank/DDBJ databases">
        <title>Comparative genomics reveals the genomic features of Rhizophagus irregularis, R. cerebriforme, R. diaphanum and Gigaspora rosea, and their symbiotic lifestyle signature.</title>
        <authorList>
            <person name="Morin E."/>
            <person name="San Clemente H."/>
            <person name="Chen E.C.H."/>
            <person name="De La Providencia I."/>
            <person name="Hainaut M."/>
            <person name="Kuo A."/>
            <person name="Kohler A."/>
            <person name="Murat C."/>
            <person name="Tang N."/>
            <person name="Roy S."/>
            <person name="Loubradou J."/>
            <person name="Henrissat B."/>
            <person name="Grigoriev I.V."/>
            <person name="Corradi N."/>
            <person name="Roux C."/>
            <person name="Martin F.M."/>
        </authorList>
    </citation>
    <scope>NUCLEOTIDE SEQUENCE [LARGE SCALE GENOMIC DNA]</scope>
    <source>
        <strain evidence="1 2">DAOM 227022</strain>
    </source>
</reference>